<feature type="transmembrane region" description="Helical" evidence="1">
    <location>
        <begin position="12"/>
        <end position="32"/>
    </location>
</feature>
<keyword evidence="3" id="KW-1185">Reference proteome</keyword>
<evidence type="ECO:0000313" key="3">
    <source>
        <dbReference type="Proteomes" id="UP000076858"/>
    </source>
</evidence>
<keyword evidence="1" id="KW-1133">Transmembrane helix</keyword>
<proteinExistence type="predicted"/>
<evidence type="ECO:0000313" key="2">
    <source>
        <dbReference type="EMBL" id="KZR97718.1"/>
    </source>
</evidence>
<reference evidence="2 3" key="1">
    <citation type="submission" date="2016-03" db="EMBL/GenBank/DDBJ databases">
        <title>EvidentialGene: Evidence-directed Construction of Genes on Genomes.</title>
        <authorList>
            <person name="Gilbert D.G."/>
            <person name="Choi J.-H."/>
            <person name="Mockaitis K."/>
            <person name="Colbourne J."/>
            <person name="Pfrender M."/>
        </authorList>
    </citation>
    <scope>NUCLEOTIDE SEQUENCE [LARGE SCALE GENOMIC DNA]</scope>
    <source>
        <strain evidence="2 3">Xinb3</strain>
        <tissue evidence="2">Complete organism</tissue>
    </source>
</reference>
<dbReference type="AlphaFoldDB" id="A0A164FEJ3"/>
<dbReference type="Proteomes" id="UP000076858">
    <property type="component" value="Unassembled WGS sequence"/>
</dbReference>
<evidence type="ECO:0000256" key="1">
    <source>
        <dbReference type="SAM" id="Phobius"/>
    </source>
</evidence>
<comment type="caution">
    <text evidence="2">The sequence shown here is derived from an EMBL/GenBank/DDBJ whole genome shotgun (WGS) entry which is preliminary data.</text>
</comment>
<keyword evidence="1" id="KW-0472">Membrane</keyword>
<keyword evidence="1" id="KW-0812">Transmembrane</keyword>
<accession>A0A164FEJ3</accession>
<name>A0A164FEJ3_9CRUS</name>
<organism evidence="2 3">
    <name type="scientific">Daphnia magna</name>
    <dbReference type="NCBI Taxonomy" id="35525"/>
    <lineage>
        <taxon>Eukaryota</taxon>
        <taxon>Metazoa</taxon>
        <taxon>Ecdysozoa</taxon>
        <taxon>Arthropoda</taxon>
        <taxon>Crustacea</taxon>
        <taxon>Branchiopoda</taxon>
        <taxon>Diplostraca</taxon>
        <taxon>Cladocera</taxon>
        <taxon>Anomopoda</taxon>
        <taxon>Daphniidae</taxon>
        <taxon>Daphnia</taxon>
    </lineage>
</organism>
<gene>
    <name evidence="2" type="ORF">APZ42_007253</name>
</gene>
<dbReference type="EMBL" id="LRGB01020371">
    <property type="protein sequence ID" value="KZR97718.1"/>
    <property type="molecule type" value="Genomic_DNA"/>
</dbReference>
<sequence length="53" mass="6161">MVYRLSETLNLIIAMFGSFTLCLGMWEISPFVEVTISSFWMLHTCHHSSRSSY</sequence>
<protein>
    <submittedName>
        <fullName evidence="2">Uncharacterized protein</fullName>
    </submittedName>
</protein>